<gene>
    <name evidence="4" type="ORF">CSQ87_06260</name>
</gene>
<feature type="domain" description="DUF5648" evidence="3">
    <location>
        <begin position="449"/>
        <end position="594"/>
    </location>
</feature>
<evidence type="ECO:0000256" key="2">
    <source>
        <dbReference type="SAM" id="SignalP"/>
    </source>
</evidence>
<evidence type="ECO:0000313" key="4">
    <source>
        <dbReference type="EMBL" id="PJM75191.1"/>
    </source>
</evidence>
<keyword evidence="5" id="KW-1185">Reference proteome</keyword>
<feature type="signal peptide" evidence="2">
    <location>
        <begin position="1"/>
        <end position="20"/>
    </location>
</feature>
<comment type="subcellular location">
    <subcellularLocation>
        <location evidence="1">Cell envelope</location>
    </subcellularLocation>
</comment>
<accession>A0A2M9HEG6</accession>
<dbReference type="InterPro" id="IPR043708">
    <property type="entry name" value="DUF5648"/>
</dbReference>
<protein>
    <recommendedName>
        <fullName evidence="3">DUF5648 domain-containing protein</fullName>
    </recommendedName>
</protein>
<organism evidence="4 5">
    <name type="scientific">Bifidobacterium simiarum</name>
    <dbReference type="NCBI Taxonomy" id="2045441"/>
    <lineage>
        <taxon>Bacteria</taxon>
        <taxon>Bacillati</taxon>
        <taxon>Actinomycetota</taxon>
        <taxon>Actinomycetes</taxon>
        <taxon>Bifidobacteriales</taxon>
        <taxon>Bifidobacteriaceae</taxon>
        <taxon>Bifidobacterium</taxon>
    </lineage>
</organism>
<dbReference type="Pfam" id="PF18885">
    <property type="entry name" value="DUF5648"/>
    <property type="match status" value="1"/>
</dbReference>
<dbReference type="InterPro" id="IPR013378">
    <property type="entry name" value="InlB-like_B-rpt"/>
</dbReference>
<evidence type="ECO:0000313" key="5">
    <source>
        <dbReference type="Proteomes" id="UP000231451"/>
    </source>
</evidence>
<dbReference type="AlphaFoldDB" id="A0A2M9HEG6"/>
<name>A0A2M9HEG6_9BIFI</name>
<proteinExistence type="predicted"/>
<dbReference type="Proteomes" id="UP000231451">
    <property type="component" value="Unassembled WGS sequence"/>
</dbReference>
<dbReference type="GO" id="GO:0030313">
    <property type="term" value="C:cell envelope"/>
    <property type="evidence" value="ECO:0007669"/>
    <property type="project" value="UniProtKB-SubCell"/>
</dbReference>
<keyword evidence="2" id="KW-0732">Signal</keyword>
<dbReference type="OrthoDB" id="5619888at2"/>
<comment type="caution">
    <text evidence="4">The sequence shown here is derived from an EMBL/GenBank/DDBJ whole genome shotgun (WGS) entry which is preliminary data.</text>
</comment>
<dbReference type="EMBL" id="PEBK01000005">
    <property type="protein sequence ID" value="PJM75191.1"/>
    <property type="molecule type" value="Genomic_DNA"/>
</dbReference>
<dbReference type="InterPro" id="IPR042229">
    <property type="entry name" value="Listeria/Bacterioides_rpt_sf"/>
</dbReference>
<evidence type="ECO:0000259" key="3">
    <source>
        <dbReference type="Pfam" id="PF18885"/>
    </source>
</evidence>
<feature type="chain" id="PRO_5038632630" description="DUF5648 domain-containing protein" evidence="2">
    <location>
        <begin position="21"/>
        <end position="595"/>
    </location>
</feature>
<dbReference type="Pfam" id="PF09479">
    <property type="entry name" value="Flg_new"/>
    <property type="match status" value="2"/>
</dbReference>
<reference evidence="4 5" key="1">
    <citation type="submission" date="2017-10" db="EMBL/GenBank/DDBJ databases">
        <title>Draft genome sequences of strains TRE 1, TRE 9, TRE H and TRI 7, isolated from tamarins, belonging to four potential novel Bifidobacterium species.</title>
        <authorList>
            <person name="Mattarelli P."/>
            <person name="Modesto M."/>
            <person name="Puglisi E."/>
            <person name="Morelli L."/>
            <person name="Spezio C."/>
            <person name="Bonetti A."/>
            <person name="Sandri C."/>
        </authorList>
    </citation>
    <scope>NUCLEOTIDE SEQUENCE [LARGE SCALE GENOMIC DNA]</scope>
    <source>
        <strain evidence="5">TRI7</strain>
    </source>
</reference>
<dbReference type="Gene3D" id="2.60.40.4270">
    <property type="entry name" value="Listeria-Bacteroides repeat domain"/>
    <property type="match status" value="2"/>
</dbReference>
<evidence type="ECO:0000256" key="1">
    <source>
        <dbReference type="ARBA" id="ARBA00004196"/>
    </source>
</evidence>
<dbReference type="NCBIfam" id="TIGR02543">
    <property type="entry name" value="List_Bact_rpt"/>
    <property type="match status" value="2"/>
</dbReference>
<sequence length="595" mass="65573">MKARKYVATLAALTMLTAVAVAPAVGTAAENELPQGLTDAQLNSSYGFAKWVSLNGDTEDQREDANRAIYNLSAFMKDDPSYTKLGADGDATSLANTRRALQEDIKSNQFRTSLTNEPCRMDLPAGKGRRCDDPNKRLQAQQLNLQLLLGEEFIANAVSATGGHWGITDAQGIAWGEGYKIFYNGGSTGINEKANYEKDMTDGKLDGKAEDGSSVGETGHYVNYVDDRYAYASVGVYGIDGFVQNYFLGSKGTVTNAYMPGWGFPNDILPYEERGITNQAMTLPENLLSKFDQYTALLDSTTTYTVSFDSAGGTAVASQSVRKNNKATQPANPTRNGYSFTGWYNGNTKYDFSTPVTSDLKLTARWAKNTVYRTVSFDSAGGTSVPSQRVVDGARAAQPSAPTRSGYSFAGWYAGNTKWDFSNAVTSDLKLTARWTKNQTPQPTVKQVPVYRVYNRNSGLHHYTTNKAENDMLVRLGWRDENHGKSSFVTVSKDTPGARPVYREYNRRSGNHNWTLNKAEHDMLVRLGWKNEGVAWYTSPKGQNVYRLYNPKPYHKPKNGRGNGGGEHVYTTSYGEYLAVIKAGWRGEGIAWQSL</sequence>